<dbReference type="PANTHER" id="PTHR34353">
    <property type="entry name" value="CRISPR-ASSOCIATED ENDONUCLEASE CAS1 1"/>
    <property type="match status" value="1"/>
</dbReference>
<accession>A0A7C5RDJ8</accession>
<evidence type="ECO:0000256" key="8">
    <source>
        <dbReference type="ARBA" id="ARBA00023211"/>
    </source>
</evidence>
<comment type="similarity">
    <text evidence="10">Belongs to the CRISPR-associated endonuclease Cas1 family.</text>
</comment>
<keyword evidence="8 10" id="KW-0464">Manganese</keyword>
<dbReference type="InterPro" id="IPR050646">
    <property type="entry name" value="Cas1"/>
</dbReference>
<feature type="binding site" evidence="10">
    <location>
        <position position="224"/>
    </location>
    <ligand>
        <name>Mn(2+)</name>
        <dbReference type="ChEBI" id="CHEBI:29035"/>
    </ligand>
</feature>
<dbReference type="CDD" id="cd09634">
    <property type="entry name" value="Cas1_I-II-III"/>
    <property type="match status" value="1"/>
</dbReference>
<dbReference type="NCBIfam" id="TIGR00287">
    <property type="entry name" value="cas1"/>
    <property type="match status" value="1"/>
</dbReference>
<evidence type="ECO:0000256" key="6">
    <source>
        <dbReference type="ARBA" id="ARBA00023118"/>
    </source>
</evidence>
<dbReference type="InterPro" id="IPR042206">
    <property type="entry name" value="CRISPR-assoc_Cas1_C"/>
</dbReference>
<dbReference type="HAMAP" id="MF_01470">
    <property type="entry name" value="Cas1"/>
    <property type="match status" value="1"/>
</dbReference>
<dbReference type="GO" id="GO:0051607">
    <property type="term" value="P:defense response to virus"/>
    <property type="evidence" value="ECO:0007669"/>
    <property type="project" value="UniProtKB-UniRule"/>
</dbReference>
<evidence type="ECO:0000256" key="10">
    <source>
        <dbReference type="HAMAP-Rule" id="MF_01470"/>
    </source>
</evidence>
<dbReference type="GO" id="GO:0003677">
    <property type="term" value="F:DNA binding"/>
    <property type="evidence" value="ECO:0007669"/>
    <property type="project" value="UniProtKB-KW"/>
</dbReference>
<organism evidence="11">
    <name type="scientific">Thermus caliditerrae</name>
    <dbReference type="NCBI Taxonomy" id="1330700"/>
    <lineage>
        <taxon>Bacteria</taxon>
        <taxon>Thermotogati</taxon>
        <taxon>Deinococcota</taxon>
        <taxon>Deinococci</taxon>
        <taxon>Thermales</taxon>
        <taxon>Thermaceae</taxon>
        <taxon>Thermus</taxon>
    </lineage>
</organism>
<keyword evidence="2 10" id="KW-0479">Metal-binding</keyword>
<comment type="caution">
    <text evidence="11">The sequence shown here is derived from an EMBL/GenBank/DDBJ whole genome shotgun (WGS) entry which is preliminary data.</text>
</comment>
<keyword evidence="1 10" id="KW-0540">Nuclease</keyword>
<dbReference type="AlphaFoldDB" id="A0A7C5RDJ8"/>
<proteinExistence type="inferred from homology"/>
<evidence type="ECO:0000256" key="2">
    <source>
        <dbReference type="ARBA" id="ARBA00022723"/>
    </source>
</evidence>
<dbReference type="GO" id="GO:0004519">
    <property type="term" value="F:endonuclease activity"/>
    <property type="evidence" value="ECO:0007669"/>
    <property type="project" value="UniProtKB-UniRule"/>
</dbReference>
<dbReference type="Gene3D" id="1.20.120.920">
    <property type="entry name" value="CRISPR-associated endonuclease Cas1, C-terminal domain"/>
    <property type="match status" value="1"/>
</dbReference>
<dbReference type="PANTHER" id="PTHR34353:SF2">
    <property type="entry name" value="CRISPR-ASSOCIATED ENDONUCLEASE CAS1 1"/>
    <property type="match status" value="1"/>
</dbReference>
<dbReference type="GO" id="GO:0016787">
    <property type="term" value="F:hydrolase activity"/>
    <property type="evidence" value="ECO:0007669"/>
    <property type="project" value="UniProtKB-KW"/>
</dbReference>
<gene>
    <name evidence="10 11" type="primary">cas1</name>
    <name evidence="11" type="ORF">ENM28_01100</name>
</gene>
<evidence type="ECO:0000313" key="11">
    <source>
        <dbReference type="EMBL" id="HHM67318.1"/>
    </source>
</evidence>
<keyword evidence="7 10" id="KW-0238">DNA-binding</keyword>
<feature type="binding site" evidence="10">
    <location>
        <position position="239"/>
    </location>
    <ligand>
        <name>Mn(2+)</name>
        <dbReference type="ChEBI" id="CHEBI:29035"/>
    </ligand>
</feature>
<sequence>MAEGGGAVGVIYVLEQDVYLSKDGGTLKVARRAGREVLLQKPLISVEEIVVLGNAVVTPALLKHCALNGIGLHYMSSSGTYYAGLSRTPAKNAPARVAQFRAYLNPEHKLALARSFVVGKLKNATVFLRRNGAFGWQALRAFVQEVERVVDEEALRGVEGMAAERYFRALAELLPQGFRFSERSRRPPRDPANSLLSLAYTLLVKECESALHVAGLDPYVGYLHEIRYGRASLALDLAEEFRSILADSVVLTLLSNRRITLDDFTDEEGYPRLRQEAWPKFLRAWQTRLQEKVRHPLLGKKLSYRQILLAQARILTKHLLGDLARYEPFQVR</sequence>
<dbReference type="Gene3D" id="3.100.10.20">
    <property type="entry name" value="CRISPR-associated endonuclease Cas1, N-terminal domain"/>
    <property type="match status" value="1"/>
</dbReference>
<keyword evidence="6 10" id="KW-0051">Antiviral defense</keyword>
<evidence type="ECO:0000256" key="7">
    <source>
        <dbReference type="ARBA" id="ARBA00023125"/>
    </source>
</evidence>
<dbReference type="GO" id="GO:0043571">
    <property type="term" value="P:maintenance of CRISPR repeat elements"/>
    <property type="evidence" value="ECO:0007669"/>
    <property type="project" value="UniProtKB-UniRule"/>
</dbReference>
<dbReference type="GO" id="GO:0046872">
    <property type="term" value="F:metal ion binding"/>
    <property type="evidence" value="ECO:0007669"/>
    <property type="project" value="UniProtKB-UniRule"/>
</dbReference>
<comment type="subunit">
    <text evidence="9 10">Homodimer, forms a heterotetramer with a Cas2 homodimer.</text>
</comment>
<reference evidence="11" key="1">
    <citation type="journal article" date="2020" name="mSystems">
        <title>Genome- and Community-Level Interaction Insights into Carbon Utilization and Element Cycling Functions of Hydrothermarchaeota in Hydrothermal Sediment.</title>
        <authorList>
            <person name="Zhou Z."/>
            <person name="Liu Y."/>
            <person name="Xu W."/>
            <person name="Pan J."/>
            <person name="Luo Z.H."/>
            <person name="Li M."/>
        </authorList>
    </citation>
    <scope>NUCLEOTIDE SEQUENCE [LARGE SCALE GENOMIC DNA]</scope>
    <source>
        <strain evidence="11">SpSt-1071</strain>
    </source>
</reference>
<evidence type="ECO:0000256" key="1">
    <source>
        <dbReference type="ARBA" id="ARBA00022722"/>
    </source>
</evidence>
<dbReference type="EMBL" id="DRXE01000039">
    <property type="protein sequence ID" value="HHM67318.1"/>
    <property type="molecule type" value="Genomic_DNA"/>
</dbReference>
<comment type="cofactor">
    <cofactor evidence="10">
        <name>Mg(2+)</name>
        <dbReference type="ChEBI" id="CHEBI:18420"/>
    </cofactor>
    <cofactor evidence="10">
        <name>Mn(2+)</name>
        <dbReference type="ChEBI" id="CHEBI:29035"/>
    </cofactor>
</comment>
<evidence type="ECO:0000256" key="5">
    <source>
        <dbReference type="ARBA" id="ARBA00022842"/>
    </source>
</evidence>
<protein>
    <recommendedName>
        <fullName evidence="10">CRISPR-associated endonuclease Cas1</fullName>
        <ecNumber evidence="10">3.1.-.-</ecNumber>
    </recommendedName>
</protein>
<feature type="binding site" evidence="10">
    <location>
        <position position="159"/>
    </location>
    <ligand>
        <name>Mn(2+)</name>
        <dbReference type="ChEBI" id="CHEBI:29035"/>
    </ligand>
</feature>
<evidence type="ECO:0000256" key="9">
    <source>
        <dbReference type="ARBA" id="ARBA00038592"/>
    </source>
</evidence>
<dbReference type="EC" id="3.1.-.-" evidence="10"/>
<comment type="function">
    <text evidence="10">CRISPR (clustered regularly interspaced short palindromic repeat), is an adaptive immune system that provides protection against mobile genetic elements (viruses, transposable elements and conjugative plasmids). CRISPR clusters contain spacers, sequences complementary to antecedent mobile elements, and target invading nucleic acids. CRISPR clusters are transcribed and processed into CRISPR RNA (crRNA). Acts as a dsDNA endonuclease. Involved in the integration of spacer DNA into the CRISPR cassette.</text>
</comment>
<keyword evidence="5 10" id="KW-0460">Magnesium</keyword>
<dbReference type="Pfam" id="PF01867">
    <property type="entry name" value="Cas_Cas1"/>
    <property type="match status" value="1"/>
</dbReference>
<dbReference type="InterPro" id="IPR042211">
    <property type="entry name" value="CRISPR-assoc_Cas1_N"/>
</dbReference>
<keyword evidence="4 10" id="KW-0378">Hydrolase</keyword>
<evidence type="ECO:0000256" key="4">
    <source>
        <dbReference type="ARBA" id="ARBA00022801"/>
    </source>
</evidence>
<keyword evidence="3 10" id="KW-0255">Endonuclease</keyword>
<dbReference type="InterPro" id="IPR002729">
    <property type="entry name" value="CRISPR-assoc_Cas1"/>
</dbReference>
<name>A0A7C5RDJ8_9DEIN</name>
<evidence type="ECO:0000256" key="3">
    <source>
        <dbReference type="ARBA" id="ARBA00022759"/>
    </source>
</evidence>